<accession>A0ABX1N7F4</accession>
<keyword evidence="3" id="KW-1185">Reference proteome</keyword>
<dbReference type="SUPFAM" id="SSF51735">
    <property type="entry name" value="NAD(P)-binding Rossmann-fold domains"/>
    <property type="match status" value="1"/>
</dbReference>
<dbReference type="Gene3D" id="3.40.50.261">
    <property type="entry name" value="Succinyl-CoA synthetase domains"/>
    <property type="match status" value="2"/>
</dbReference>
<dbReference type="SMART" id="SM00881">
    <property type="entry name" value="CoA_binding"/>
    <property type="match status" value="1"/>
</dbReference>
<dbReference type="PANTHER" id="PTHR42793:SF1">
    <property type="entry name" value="PEPTIDYL-LYSINE N-ACETYLTRANSFERASE PATZ"/>
    <property type="match status" value="1"/>
</dbReference>
<proteinExistence type="predicted"/>
<evidence type="ECO:0000313" key="3">
    <source>
        <dbReference type="Proteomes" id="UP000601990"/>
    </source>
</evidence>
<dbReference type="Gene3D" id="3.40.50.720">
    <property type="entry name" value="NAD(P)-binding Rossmann-like Domain"/>
    <property type="match status" value="1"/>
</dbReference>
<dbReference type="InterPro" id="IPR032875">
    <property type="entry name" value="Succ_CoA_lig_flav_dom"/>
</dbReference>
<name>A0ABX1N7F4_9RHOO</name>
<dbReference type="InterPro" id="IPR016102">
    <property type="entry name" value="Succinyl-CoA_synth-like"/>
</dbReference>
<organism evidence="2 3">
    <name type="scientific">Aromatoleum buckelii</name>
    <dbReference type="NCBI Taxonomy" id="200254"/>
    <lineage>
        <taxon>Bacteria</taxon>
        <taxon>Pseudomonadati</taxon>
        <taxon>Pseudomonadota</taxon>
        <taxon>Betaproteobacteria</taxon>
        <taxon>Rhodocyclales</taxon>
        <taxon>Rhodocyclaceae</taxon>
        <taxon>Aromatoleum</taxon>
    </lineage>
</organism>
<dbReference type="Gene3D" id="3.30.470.20">
    <property type="entry name" value="ATP-grasp fold, B domain"/>
    <property type="match status" value="1"/>
</dbReference>
<comment type="caution">
    <text evidence="2">The sequence shown here is derived from an EMBL/GenBank/DDBJ whole genome shotgun (WGS) entry which is preliminary data.</text>
</comment>
<dbReference type="InterPro" id="IPR036291">
    <property type="entry name" value="NAD(P)-bd_dom_sf"/>
</dbReference>
<dbReference type="Pfam" id="PF13380">
    <property type="entry name" value="CoA_binding_2"/>
    <property type="match status" value="1"/>
</dbReference>
<protein>
    <submittedName>
        <fullName evidence="2">CoA-binding protein</fullName>
    </submittedName>
</protein>
<gene>
    <name evidence="2" type="ORF">GO608_18020</name>
</gene>
<dbReference type="Pfam" id="PF13607">
    <property type="entry name" value="Succ_CoA_lig"/>
    <property type="match status" value="1"/>
</dbReference>
<sequence length="694" mass="74359">MNDRSTFNPGAAVNAVAGELFKQAASEGRDALNAAELEKFVASFGAALAEGTPGGVDLRIELNNTREFGIVITAGQGGIDAQLDRDNFRKDRASVSASVELTDAAGFLDLFRRTLAYRKMAALAQRDGRRPPDQVLEFCFGLMLGLAREYSAANPQAPYVLRTLELDSVQFNKKPTVGSARFEFGAPVAGRLPRPVHKIDKLIHPQSIGIIGVSATSMNFGRIILKNLMGSGYPKEKLTILRPGETEIDGVRCVEGLKALDHKLDLLIVAVAADAVYGLVDEIIETDAVESVMLIPGSLGETAKSREPAAALAARINAAHGRPDGGPVFLGANCLGVVSHPGGYDSWFIPLERLPKPQKKPERNSVMLSQSGAFMITRLSQNPWLDPRYMLALGNQTDLTHGDMLGFFAERPDIETIGVYIEGFKDGDGLDFAKAVRRAVENGKQVVVYKSGRTEAGAGGVMGHTASIAGDPVLFESVLRQAGAIVAEDFNTFDDLFYIAGALHHKKVGKRIGAISGAGFEAVGMADSIISETFALEMGALEEATVKRVGEILAAKRLDALVEVRNPIDINPGADDEAHLLITQAFLDDPNIDAVVVGLDPTAPSIRALESSKLRPGFDLSDPKGTVHLMPPLVERNDKPVIGIVDGGVLYDAMAGRLMDQGVCVFRNCGRGTRALVRYVEARLNADAIKNRNQ</sequence>
<evidence type="ECO:0000313" key="2">
    <source>
        <dbReference type="EMBL" id="NMF95208.1"/>
    </source>
</evidence>
<dbReference type="Proteomes" id="UP000601990">
    <property type="component" value="Unassembled WGS sequence"/>
</dbReference>
<dbReference type="SUPFAM" id="SSF52210">
    <property type="entry name" value="Succinyl-CoA synthetase domains"/>
    <property type="match status" value="2"/>
</dbReference>
<dbReference type="PANTHER" id="PTHR42793">
    <property type="entry name" value="COA BINDING DOMAIN CONTAINING PROTEIN"/>
    <property type="match status" value="1"/>
</dbReference>
<dbReference type="InterPro" id="IPR003781">
    <property type="entry name" value="CoA-bd"/>
</dbReference>
<dbReference type="EMBL" id="WTVH01000053">
    <property type="protein sequence ID" value="NMF95208.1"/>
    <property type="molecule type" value="Genomic_DNA"/>
</dbReference>
<evidence type="ECO:0000259" key="1">
    <source>
        <dbReference type="SMART" id="SM00881"/>
    </source>
</evidence>
<dbReference type="RefSeq" id="WP_169200408.1">
    <property type="nucleotide sequence ID" value="NZ_WTVH02000009.1"/>
</dbReference>
<feature type="domain" description="CoA-binding" evidence="1">
    <location>
        <begin position="202"/>
        <end position="298"/>
    </location>
</feature>
<reference evidence="2" key="1">
    <citation type="submission" date="2019-12" db="EMBL/GenBank/DDBJ databases">
        <title>Comparative genomics gives insights into the taxonomy of the Azoarcus-Aromatoleum group and reveals separate origins of nif in the plant-associated Azoarcus and non-plant-associated Aromatoleum sub-groups.</title>
        <authorList>
            <person name="Lafos M."/>
            <person name="Maluk M."/>
            <person name="Batista M."/>
            <person name="Junghare M."/>
            <person name="Carmona M."/>
            <person name="Faoro H."/>
            <person name="Cruz L.M."/>
            <person name="Battistoni F."/>
            <person name="De Souza E."/>
            <person name="Pedrosa F."/>
            <person name="Chen W.-M."/>
            <person name="Poole P.S."/>
            <person name="Dixon R.A."/>
            <person name="James E.K."/>
        </authorList>
    </citation>
    <scope>NUCLEOTIDE SEQUENCE</scope>
    <source>
        <strain evidence="2">U120</strain>
    </source>
</reference>